<feature type="compositionally biased region" description="Basic and acidic residues" evidence="1">
    <location>
        <begin position="91"/>
        <end position="102"/>
    </location>
</feature>
<feature type="region of interest" description="Disordered" evidence="1">
    <location>
        <begin position="730"/>
        <end position="798"/>
    </location>
</feature>
<feature type="compositionally biased region" description="Polar residues" evidence="1">
    <location>
        <begin position="2134"/>
        <end position="2169"/>
    </location>
</feature>
<feature type="compositionally biased region" description="Low complexity" evidence="1">
    <location>
        <begin position="2174"/>
        <end position="2191"/>
    </location>
</feature>
<name>A0A2V3IXA7_9FLOR</name>
<keyword evidence="3" id="KW-1185">Reference proteome</keyword>
<feature type="compositionally biased region" description="Basic and acidic residues" evidence="1">
    <location>
        <begin position="1985"/>
        <end position="1999"/>
    </location>
</feature>
<feature type="region of interest" description="Disordered" evidence="1">
    <location>
        <begin position="1477"/>
        <end position="1530"/>
    </location>
</feature>
<sequence>MTPSPSSPSPSRSPSQSSSSLHSFHSAVSHQPLSSHSPSVRSSASSPSSSPSSSSSTHSLRVESDLVTHSTVPTSPPRAPSKHSHRSRWFFNKDKERDKEKPYPPSTPPRHPKRPRAKDRLRLSRPDETRFYRNPSDKSSIASDDRRALATPSRLQSPAVNIVRPAAPSPSTPTPALSRLDTQPTQSNTRDVSEEDDWGIDELSDDDVQPVPTSQPPLSRQKQNVIPPTPPLSHRDTITLRAFDDALEQTAESAAPVRNVIGVFDPAAETDDWADDFDLEQSSPPATASAREAGKHSFPQWLIQSTSDSNLNSFSQPSQFPPLLDSDHHLHIRQIPVNAFATPTLTHASLLMFPGIGYQAAAAHPSCSRVKHLFATHSANIRIHFDALVRDSGGTIALEHRTRATYLLSRDADIASLAAHNLDLAPEILLWKLECAHLQNDRTQSARLRLALANIQKRRSNFREAIALVHEAIHILSDHVTTNFALALATELEYENCLLHRTVGAMAEAGRALKHAIAHAAKLSTQPQRDGDLVASHQRALWWQLRCKFVQAELAFDLQDHDSAIRLYCDYIVDSISRMIAEKAPPRPPVLGSPFMRFCMFSPPLLVLAMWTTVLCLGEMRSFPAAADMASLTGLVANAFGYADANKAASSVRSRIKEIGIDLRDQYDLITKNISQGGDTKVDSMPVTRANQITASSFDYNMGDFGDFGEDDVEDWDAQLERELNITIQRCNDDHPNGDDSLGSTNGPSPLTREASAMPLPNHVGDDQSIVPGTGDALPSNNKRDASQSNLSRWATGPQHGNLVEAELRNYLGRVAGAASALSAPQMYPKPTQAFNGQLMGPREHENFLRRFVRSKDPVFSKRIEHGLPVTPQWHPSAICNLNFNIEPIEDIDAFNSCLQFLSPEWGLRLLEAMWKVVRSQVSLRIKQSRVRRLVLNSFSKVSSVAKNTPPRDKADRMDRLQMLAALLDALRLAREVVTESGNEAVWFSRACICLGVAAATVTPAAKAAVELFQAESRAHCGIRAVIPAVTLERCNSASKEYEEVTNDLLEERSSSSKLHRIRDGHAVPSNLRQTVVDLMHGLYWRTKAGFDESSDGSSLERLLHADVASSLFLTGCGISPVDGSSIDLGAEFSVLHLSKTRSKTDESDALVDETRRVSSSELISELRSLWASLPSTAGTVRAKVSLALAHHSRLYERDPALAERFSFEGLLSLHNFPDVPGLPNCFFSSMLRVSPVAFVSSPLAGAILREYGVLTLSHSKHRYGIAALEAAVEARRVRNMDKQVYRSAVLNVVDAAVSNSDWRRALTLLFNLRYMVHPKNGFRNDFLHLCIQLHTICFDTGCFQASIVPLRAFSALIYEERLRVLLQRYKRRLAKKTKNKFRRYMPGSAFPKLLPGTSGFPSRKNALASFFETPITATIDSTIRQSANVIERRARQYSTVAVPPQPRDYPKSSTLMRLFALLFPLHLIASKKKVVPDGDAATLSEERRASEPIGKEYPEVAKTERALSFGHETQNTMISQIPDGSEHEEEQRELLRIEAEQEDAADSDRFRVEFLQAKTEYARADYDAADSRCRGLLGMSIPYPSQYMVLEVMARICLKRREITRCLELLDEMERTFQHAAKALGVDDNRRSRSSADGQRLSIFRMHDAEKDSQGEGRGRHYSLQITFLRIRALTHGGRLSDALELADKVLDSCDENSFWDQGRLHYLKGKVLYEMSSPSTAHDRKDDAMSMPNDSTGFNARLAELTMAAFETASKYYDAAGDEIGAAKADLRWARTCIDYVFRKVVPRAEAGGGVPLSSACKLLDREIAFPEVVDVVHNIITTATAANVPLLLIDAMAALAEVKCIQGQSSASWSVWVSEAWKLFSRLLTDAEDFTVVLCSIAPVSTLARLRDLCGRLVRLVMCDSRTINFTEMNTHLRLFEAYVTLHLSIDKKMNLASEPHKDTSLSSDESVLEEPRALSTKASIRSQTRKNSKSSCSTNGHSERKENRLVGEDSSSRSPKQNYSPISDIKSDRLSEASSESRTSRRPAGAFLHMIGDEGVALGRQGFSFIINRPRQQVISAVKGTGAVLIPINFFSTSKTGPEYVPHTLGRDAEMIFPFKPDLGLGAMHILDEGADGDDDVRSIGHFGLSHTNARTNSPRSRFVESVNSASTSGTKEIPSVQLSQKETKSSVATSDAQSDADQDQQSIRSPEAGVPERRDETILEEAVKNSRNVTADVFDDEAKKSSRRPRNDLSFLVKTIREEFDDGVVQTDGSSPIFGDSIAEKVWAHLHRIKTETNRYEHGAITFEQLQSRNNDALMSWVHCNPLSRKEWTVPESIGRRLVYILYAHGLIGYYAVDNGGSVERIAFGGKQNNHRDSTSVRFSTSSQNRKEDDWLRSPKDGELLYLYELVKGFKRDGLWHKDRDSEIIKGLGHNVLRAPRNVLSSSAIAQRSRSRPIVLVADLPLQILPWELFFDHVVIRSHCLLDIIRGLQEEEPTTTLSHYYGNEDRTFTAARKLVRFITFGSSRRDLLDLENTEEARRQQLAFQGLLRLNHMDPTNLVSFLDVGGFLDPNAVEAVARPTGPLSSPLSQSRKGVKLFGLNLFAAFGRRNQQRVDFLKLTGLGSATTADLKEASMIMLSNVSDNPTSKKDIGAFIPVFMFSYADLVHSSDAVFGLRRMTPYCILMFTPAVHMKVLASHLEDDELSAELSRASNRIHNIVSPDVMASARALIEYVSRFSREKRIPIVVFLGQALVDVFPRKRVRADAVGEQTKPAERIAQLTGGARVDYYHT</sequence>
<feature type="compositionally biased region" description="Polar residues" evidence="1">
    <location>
        <begin position="216"/>
        <end position="226"/>
    </location>
</feature>
<feature type="compositionally biased region" description="Basic and acidic residues" evidence="1">
    <location>
        <begin position="118"/>
        <end position="131"/>
    </location>
</feature>
<protein>
    <submittedName>
        <fullName evidence="2">Uncharacterized protein</fullName>
    </submittedName>
</protein>
<evidence type="ECO:0000313" key="2">
    <source>
        <dbReference type="EMBL" id="PXF46772.1"/>
    </source>
</evidence>
<feature type="region of interest" description="Disordered" evidence="1">
    <location>
        <begin position="276"/>
        <end position="295"/>
    </location>
</feature>
<feature type="compositionally biased region" description="Acidic residues" evidence="1">
    <location>
        <begin position="193"/>
        <end position="208"/>
    </location>
</feature>
<organism evidence="2 3">
    <name type="scientific">Gracilariopsis chorda</name>
    <dbReference type="NCBI Taxonomy" id="448386"/>
    <lineage>
        <taxon>Eukaryota</taxon>
        <taxon>Rhodophyta</taxon>
        <taxon>Florideophyceae</taxon>
        <taxon>Rhodymeniophycidae</taxon>
        <taxon>Gracilariales</taxon>
        <taxon>Gracilariaceae</taxon>
        <taxon>Gracilariopsis</taxon>
    </lineage>
</organism>
<accession>A0A2V3IXA7</accession>
<feature type="compositionally biased region" description="Basic and acidic residues" evidence="1">
    <location>
        <begin position="1485"/>
        <end position="1506"/>
    </location>
</feature>
<gene>
    <name evidence="2" type="ORF">BWQ96_03463</name>
</gene>
<feature type="compositionally biased region" description="Low complexity" evidence="1">
    <location>
        <begin position="9"/>
        <end position="59"/>
    </location>
</feature>
<reference evidence="2 3" key="1">
    <citation type="journal article" date="2018" name="Mol. Biol. Evol.">
        <title>Analysis of the draft genome of the red seaweed Gracilariopsis chorda provides insights into genome size evolution in Rhodophyta.</title>
        <authorList>
            <person name="Lee J."/>
            <person name="Yang E.C."/>
            <person name="Graf L."/>
            <person name="Yang J.H."/>
            <person name="Qiu H."/>
            <person name="Zel Zion U."/>
            <person name="Chan C.X."/>
            <person name="Stephens T.G."/>
            <person name="Weber A.P.M."/>
            <person name="Boo G.H."/>
            <person name="Boo S.M."/>
            <person name="Kim K.M."/>
            <person name="Shin Y."/>
            <person name="Jung M."/>
            <person name="Lee S.J."/>
            <person name="Yim H.S."/>
            <person name="Lee J.H."/>
            <person name="Bhattacharya D."/>
            <person name="Yoon H.S."/>
        </authorList>
    </citation>
    <scope>NUCLEOTIDE SEQUENCE [LARGE SCALE GENOMIC DNA]</scope>
    <source>
        <strain evidence="2 3">SKKU-2015</strain>
        <tissue evidence="2">Whole body</tissue>
    </source>
</reference>
<evidence type="ECO:0000313" key="3">
    <source>
        <dbReference type="Proteomes" id="UP000247409"/>
    </source>
</evidence>
<dbReference type="STRING" id="448386.A0A2V3IXA7"/>
<comment type="caution">
    <text evidence="2">The sequence shown here is derived from an EMBL/GenBank/DDBJ whole genome shotgun (WGS) entry which is preliminary data.</text>
</comment>
<feature type="compositionally biased region" description="Basic and acidic residues" evidence="1">
    <location>
        <begin position="2199"/>
        <end position="2211"/>
    </location>
</feature>
<evidence type="ECO:0000256" key="1">
    <source>
        <dbReference type="SAM" id="MobiDB-lite"/>
    </source>
</evidence>
<feature type="compositionally biased region" description="Polar residues" evidence="1">
    <location>
        <begin position="181"/>
        <end position="190"/>
    </location>
</feature>
<feature type="region of interest" description="Disordered" evidence="1">
    <location>
        <begin position="2133"/>
        <end position="2211"/>
    </location>
</feature>
<dbReference type="Proteomes" id="UP000247409">
    <property type="component" value="Unassembled WGS sequence"/>
</dbReference>
<feature type="region of interest" description="Disordered" evidence="1">
    <location>
        <begin position="1942"/>
        <end position="2033"/>
    </location>
</feature>
<dbReference type="OrthoDB" id="3742at2759"/>
<feature type="region of interest" description="Disordered" evidence="1">
    <location>
        <begin position="1"/>
        <end position="235"/>
    </location>
</feature>
<dbReference type="EMBL" id="NBIV01000033">
    <property type="protein sequence ID" value="PXF46772.1"/>
    <property type="molecule type" value="Genomic_DNA"/>
</dbReference>
<proteinExistence type="predicted"/>
<feature type="compositionally biased region" description="Polar residues" evidence="1">
    <location>
        <begin position="2000"/>
        <end position="2009"/>
    </location>
</feature>